<dbReference type="EMBL" id="OW152825">
    <property type="protein sequence ID" value="CAH2041787.1"/>
    <property type="molecule type" value="Genomic_DNA"/>
</dbReference>
<accession>A0ABN8HWM5</accession>
<feature type="region of interest" description="Disordered" evidence="1">
    <location>
        <begin position="571"/>
        <end position="693"/>
    </location>
</feature>
<proteinExistence type="predicted"/>
<evidence type="ECO:0000256" key="1">
    <source>
        <dbReference type="SAM" id="MobiDB-lite"/>
    </source>
</evidence>
<feature type="compositionally biased region" description="Low complexity" evidence="1">
    <location>
        <begin position="571"/>
        <end position="637"/>
    </location>
</feature>
<keyword evidence="3" id="KW-1185">Reference proteome</keyword>
<dbReference type="Gene3D" id="1.20.5.340">
    <property type="match status" value="1"/>
</dbReference>
<feature type="region of interest" description="Disordered" evidence="1">
    <location>
        <begin position="412"/>
        <end position="464"/>
    </location>
</feature>
<evidence type="ECO:0000313" key="3">
    <source>
        <dbReference type="Proteomes" id="UP000837857"/>
    </source>
</evidence>
<evidence type="ECO:0000313" key="2">
    <source>
        <dbReference type="EMBL" id="CAH2041787.1"/>
    </source>
</evidence>
<dbReference type="Proteomes" id="UP000837857">
    <property type="component" value="Chromosome 13"/>
</dbReference>
<sequence>MSVAPTGRPHSYEVHCSKYPDGGGNSAVRDSEGSSVKELCGFSKMPRVFQIASVLCACLWLASGDVIHLKSAKARLVGSLVHKAKHHKRGILSAVPPFKLGHDIPLVTHSVVKPLVVTYPPTAAVATVKVPLTNPLVPRYPVPVGHRVPVPHPHYGLKFPHSTKSVVLSQPDHHFHHHHHHVSPRPVAPIVPVAPAPAPVPAPAPLPVPAPAPVPTAPLVPVAQPTAPAPLQPVLFHSAPALPAPPVPVAPPPLQILQPHHLHFKPLLPAAVPVQPASVLPAPLFQYAQQFPYVLRHGGAVQTSVFATYPRYPLLNYQSPLLPIAPLAPGVQGAGQVLLKRPQVLLQRPQVLLERPQVPQFHLVPQAGVQSGVVEHGHTNVAVEPTPALLHPQAALPTPTLHLQPAAIPQPTVHLQPTQPSATLDHDGWSPVTAQPHDLTPAHNPEAHYPQPQPHHHFTQEQGTQVFEHHTGEGNYNDLHHQLQHHIQQQIEQAQYEQHLNNQHHQYVTPQQPGQEYGIPNRDFSQQNHDFAYHGQEYAPHDQQYIPNDQQYVNTQDFGQHDQQYVPQDQQFPQQDQQFAQHDQQFAQHDQQFGQHDQQFAQHDQQFAQHDQQFAQHDQQFPQQEQQFAQHDQQFGQHGQGYDLSHQPGQEYGLPQQGPEGRNDDGQESDQQYHNHIPLGLQPPINEPLEHFR</sequence>
<protein>
    <submittedName>
        <fullName evidence="2">Uncharacterized protein</fullName>
    </submittedName>
</protein>
<gene>
    <name evidence="2" type="ORF">IPOD504_LOCUS3413</name>
</gene>
<name>A0ABN8HWM5_9NEOP</name>
<reference evidence="2" key="1">
    <citation type="submission" date="2022-03" db="EMBL/GenBank/DDBJ databases">
        <authorList>
            <person name="Martin H S."/>
        </authorList>
    </citation>
    <scope>NUCLEOTIDE SEQUENCE</scope>
</reference>
<feature type="compositionally biased region" description="Polar residues" evidence="1">
    <location>
        <begin position="413"/>
        <end position="422"/>
    </location>
</feature>
<feature type="non-terminal residue" evidence="2">
    <location>
        <position position="693"/>
    </location>
</feature>
<organism evidence="2 3">
    <name type="scientific">Iphiclides podalirius</name>
    <name type="common">scarce swallowtail</name>
    <dbReference type="NCBI Taxonomy" id="110791"/>
    <lineage>
        <taxon>Eukaryota</taxon>
        <taxon>Metazoa</taxon>
        <taxon>Ecdysozoa</taxon>
        <taxon>Arthropoda</taxon>
        <taxon>Hexapoda</taxon>
        <taxon>Insecta</taxon>
        <taxon>Pterygota</taxon>
        <taxon>Neoptera</taxon>
        <taxon>Endopterygota</taxon>
        <taxon>Lepidoptera</taxon>
        <taxon>Glossata</taxon>
        <taxon>Ditrysia</taxon>
        <taxon>Papilionoidea</taxon>
        <taxon>Papilionidae</taxon>
        <taxon>Papilioninae</taxon>
        <taxon>Iphiclides</taxon>
    </lineage>
</organism>